<name>A0ABR3JNK0_9AGAR</name>
<sequence length="179" mass="18976">MARPKAVAVAFEGPLNTKRTRAELDAIAEALGGDVPGQKNMKEQIKSIKAHLDAHPELAGDPRFQLLFPRDGAAPLMKKRSTDKASEAAAAAELDADKPPTGANKALLQAKVTVDPPPQFAPVRPSNNAARQPSPLTLGNALRDAVNAHQDSSSPEPPSSAANRQGRVDRETLLSSRTR</sequence>
<gene>
    <name evidence="2" type="ORF">HGRIS_001125</name>
</gene>
<dbReference type="Proteomes" id="UP001556367">
    <property type="component" value="Unassembled WGS sequence"/>
</dbReference>
<organism evidence="2 3">
    <name type="scientific">Hohenbuehelia grisea</name>
    <dbReference type="NCBI Taxonomy" id="104357"/>
    <lineage>
        <taxon>Eukaryota</taxon>
        <taxon>Fungi</taxon>
        <taxon>Dikarya</taxon>
        <taxon>Basidiomycota</taxon>
        <taxon>Agaricomycotina</taxon>
        <taxon>Agaricomycetes</taxon>
        <taxon>Agaricomycetidae</taxon>
        <taxon>Agaricales</taxon>
        <taxon>Pleurotineae</taxon>
        <taxon>Pleurotaceae</taxon>
        <taxon>Hohenbuehelia</taxon>
    </lineage>
</organism>
<feature type="compositionally biased region" description="Polar residues" evidence="1">
    <location>
        <begin position="125"/>
        <end position="137"/>
    </location>
</feature>
<reference evidence="3" key="1">
    <citation type="submission" date="2024-06" db="EMBL/GenBank/DDBJ databases">
        <title>Multi-omics analyses provide insights into the biosynthesis of the anticancer antibiotic pleurotin in Hohenbuehelia grisea.</title>
        <authorList>
            <person name="Weaver J.A."/>
            <person name="Alberti F."/>
        </authorList>
    </citation>
    <scope>NUCLEOTIDE SEQUENCE [LARGE SCALE GENOMIC DNA]</scope>
    <source>
        <strain evidence="3">T-177</strain>
    </source>
</reference>
<comment type="caution">
    <text evidence="2">The sequence shown here is derived from an EMBL/GenBank/DDBJ whole genome shotgun (WGS) entry which is preliminary data.</text>
</comment>
<evidence type="ECO:0000256" key="1">
    <source>
        <dbReference type="SAM" id="MobiDB-lite"/>
    </source>
</evidence>
<keyword evidence="3" id="KW-1185">Reference proteome</keyword>
<proteinExistence type="predicted"/>
<protein>
    <submittedName>
        <fullName evidence="2">Uncharacterized protein</fullName>
    </submittedName>
</protein>
<accession>A0ABR3JNK0</accession>
<feature type="region of interest" description="Disordered" evidence="1">
    <location>
        <begin position="75"/>
        <end position="179"/>
    </location>
</feature>
<dbReference type="EMBL" id="JASNQZ010000005">
    <property type="protein sequence ID" value="KAL0957316.1"/>
    <property type="molecule type" value="Genomic_DNA"/>
</dbReference>
<evidence type="ECO:0000313" key="2">
    <source>
        <dbReference type="EMBL" id="KAL0957316.1"/>
    </source>
</evidence>
<evidence type="ECO:0000313" key="3">
    <source>
        <dbReference type="Proteomes" id="UP001556367"/>
    </source>
</evidence>